<evidence type="ECO:0000313" key="2">
    <source>
        <dbReference type="EMBL" id="TEB30627.1"/>
    </source>
</evidence>
<proteinExistence type="predicted"/>
<gene>
    <name evidence="2" type="ORF">FA13DRAFT_1733487</name>
</gene>
<reference evidence="2 3" key="1">
    <citation type="journal article" date="2019" name="Nat. Ecol. Evol.">
        <title>Megaphylogeny resolves global patterns of mushroom evolution.</title>
        <authorList>
            <person name="Varga T."/>
            <person name="Krizsan K."/>
            <person name="Foldi C."/>
            <person name="Dima B."/>
            <person name="Sanchez-Garcia M."/>
            <person name="Sanchez-Ramirez S."/>
            <person name="Szollosi G.J."/>
            <person name="Szarkandi J.G."/>
            <person name="Papp V."/>
            <person name="Albert L."/>
            <person name="Andreopoulos W."/>
            <person name="Angelini C."/>
            <person name="Antonin V."/>
            <person name="Barry K.W."/>
            <person name="Bougher N.L."/>
            <person name="Buchanan P."/>
            <person name="Buyck B."/>
            <person name="Bense V."/>
            <person name="Catcheside P."/>
            <person name="Chovatia M."/>
            <person name="Cooper J."/>
            <person name="Damon W."/>
            <person name="Desjardin D."/>
            <person name="Finy P."/>
            <person name="Geml J."/>
            <person name="Haridas S."/>
            <person name="Hughes K."/>
            <person name="Justo A."/>
            <person name="Karasinski D."/>
            <person name="Kautmanova I."/>
            <person name="Kiss B."/>
            <person name="Kocsube S."/>
            <person name="Kotiranta H."/>
            <person name="LaButti K.M."/>
            <person name="Lechner B.E."/>
            <person name="Liimatainen K."/>
            <person name="Lipzen A."/>
            <person name="Lukacs Z."/>
            <person name="Mihaltcheva S."/>
            <person name="Morgado L.N."/>
            <person name="Niskanen T."/>
            <person name="Noordeloos M.E."/>
            <person name="Ohm R.A."/>
            <person name="Ortiz-Santana B."/>
            <person name="Ovrebo C."/>
            <person name="Racz N."/>
            <person name="Riley R."/>
            <person name="Savchenko A."/>
            <person name="Shiryaev A."/>
            <person name="Soop K."/>
            <person name="Spirin V."/>
            <person name="Szebenyi C."/>
            <person name="Tomsovsky M."/>
            <person name="Tulloss R.E."/>
            <person name="Uehling J."/>
            <person name="Grigoriev I.V."/>
            <person name="Vagvolgyi C."/>
            <person name="Papp T."/>
            <person name="Martin F.M."/>
            <person name="Miettinen O."/>
            <person name="Hibbett D.S."/>
            <person name="Nagy L.G."/>
        </authorList>
    </citation>
    <scope>NUCLEOTIDE SEQUENCE [LARGE SCALE GENOMIC DNA]</scope>
    <source>
        <strain evidence="2 3">FP101781</strain>
    </source>
</reference>
<dbReference type="Proteomes" id="UP000298030">
    <property type="component" value="Unassembled WGS sequence"/>
</dbReference>
<keyword evidence="3" id="KW-1185">Reference proteome</keyword>
<dbReference type="EMBL" id="QPFP01000022">
    <property type="protein sequence ID" value="TEB30627.1"/>
    <property type="molecule type" value="Genomic_DNA"/>
</dbReference>
<evidence type="ECO:0000313" key="3">
    <source>
        <dbReference type="Proteomes" id="UP000298030"/>
    </source>
</evidence>
<feature type="region of interest" description="Disordered" evidence="1">
    <location>
        <begin position="44"/>
        <end position="84"/>
    </location>
</feature>
<organism evidence="2 3">
    <name type="scientific">Coprinellus micaceus</name>
    <name type="common">Glistening ink-cap mushroom</name>
    <name type="synonym">Coprinus micaceus</name>
    <dbReference type="NCBI Taxonomy" id="71717"/>
    <lineage>
        <taxon>Eukaryota</taxon>
        <taxon>Fungi</taxon>
        <taxon>Dikarya</taxon>
        <taxon>Basidiomycota</taxon>
        <taxon>Agaricomycotina</taxon>
        <taxon>Agaricomycetes</taxon>
        <taxon>Agaricomycetidae</taxon>
        <taxon>Agaricales</taxon>
        <taxon>Agaricineae</taxon>
        <taxon>Psathyrellaceae</taxon>
        <taxon>Coprinellus</taxon>
    </lineage>
</organism>
<feature type="non-terminal residue" evidence="2">
    <location>
        <position position="152"/>
    </location>
</feature>
<feature type="compositionally biased region" description="Polar residues" evidence="1">
    <location>
        <begin position="63"/>
        <end position="72"/>
    </location>
</feature>
<sequence length="152" mass="17252">MATLRAAKLETHDVPAWRLWAEHRRIQTATASNKRRGYCKKMESLSTRNAPHLQHPYLPRTSEPPSATAQHSISHHPPTDISRQRHGLSLYPSYRLIDPGTMRDIFVQPGPVSIARSPTPRFPPHIIISLSDHTLNGLSYVVTPILYFVYSL</sequence>
<accession>A0A4Y7T8X3</accession>
<comment type="caution">
    <text evidence="2">The sequence shown here is derived from an EMBL/GenBank/DDBJ whole genome shotgun (WGS) entry which is preliminary data.</text>
</comment>
<protein>
    <submittedName>
        <fullName evidence="2">Uncharacterized protein</fullName>
    </submittedName>
</protein>
<evidence type="ECO:0000256" key="1">
    <source>
        <dbReference type="SAM" id="MobiDB-lite"/>
    </source>
</evidence>
<name>A0A4Y7T8X3_COPMI</name>
<dbReference type="AlphaFoldDB" id="A0A4Y7T8X3"/>